<gene>
    <name evidence="4" type="ORF">HGMM_F55D02C17</name>
</gene>
<keyword evidence="2" id="KW-0802">TPR repeat</keyword>
<protein>
    <submittedName>
        <fullName evidence="4">Hypothetical conserved protein</fullName>
    </submittedName>
</protein>
<dbReference type="SMART" id="SM00028">
    <property type="entry name" value="TPR"/>
    <property type="match status" value="2"/>
</dbReference>
<sequence>MQYIDVWDIFSAEKFLEENRGKLDNFSYSLMAGELAFYRGRYREAYSIFKDLERFVKLSPYHTEIFETAENLLSYEEQSTSIETENFIIRYVKDKDFPLASYIGDVLEAQFRQLKNIFPVHQKNKILVEIMPDIQTFALASPLREIEIRKTGTVGLCKYAKIMIVSPRLYSRGYHWASTAGHELVHYFEKRTYGDSLPLWLNEGVAKYFENMWRKALNLSERERDFLLVLKNGWGRGIFVSFDEMYPSIAKLPSGDHAGVAFAEVESFVSYFIEKYGQAKFFDLLSAISFNGGDIKRAVNELLGIEFSELEKGWREETNKRLSRVKKVDIPLYPQLKYSGKSENEEEEIDYSKTLPDYYRLGNLLYKKGYFLAASHEYKKALTDPANESLALYTKTGLALMKANRYSEALVYFKKAIDLFPGFFTPYWRAGEVLAELKRWRDALLYLVEANFINPYHPGLHEVLQKCYEESGDIERVERERSVHDFIIRNILR</sequence>
<reference evidence="4" key="2">
    <citation type="journal article" date="2012" name="PLoS ONE">
        <title>A Deeply Branching Thermophilic Bacterium with an Ancient Acetyl-CoA Pathway Dominates a Subsurface Ecosystem.</title>
        <authorList>
            <person name="Takami H."/>
            <person name="Noguchi H."/>
            <person name="Takaki Y."/>
            <person name="Uchiyama I."/>
            <person name="Toyoda A."/>
            <person name="Nishi S."/>
            <person name="Chee G.-J."/>
            <person name="Arai W."/>
            <person name="Nunoura T."/>
            <person name="Itoh T."/>
            <person name="Hattori M."/>
            <person name="Takai K."/>
        </authorList>
    </citation>
    <scope>NUCLEOTIDE SEQUENCE</scope>
</reference>
<dbReference type="PANTHER" id="PTHR44943">
    <property type="entry name" value="CELLULOSE SYNTHASE OPERON PROTEIN C"/>
    <property type="match status" value="1"/>
</dbReference>
<dbReference type="Pfam" id="PF07719">
    <property type="entry name" value="TPR_2"/>
    <property type="match status" value="1"/>
</dbReference>
<dbReference type="AlphaFoldDB" id="H5SPY1"/>
<evidence type="ECO:0000256" key="2">
    <source>
        <dbReference type="ARBA" id="ARBA00022803"/>
    </source>
</evidence>
<dbReference type="PANTHER" id="PTHR44943:SF8">
    <property type="entry name" value="TPR REPEAT-CONTAINING PROTEIN MJ0263"/>
    <property type="match status" value="1"/>
</dbReference>
<feature type="domain" description="Peptidase MA-like" evidence="3">
    <location>
        <begin position="179"/>
        <end position="316"/>
    </location>
</feature>
<accession>H5SPY1</accession>
<dbReference type="Gene3D" id="1.25.40.10">
    <property type="entry name" value="Tetratricopeptide repeat domain"/>
    <property type="match status" value="1"/>
</dbReference>
<dbReference type="InterPro" id="IPR039568">
    <property type="entry name" value="Peptidase_MA-like_dom"/>
</dbReference>
<dbReference type="InterPro" id="IPR011990">
    <property type="entry name" value="TPR-like_helical_dom_sf"/>
</dbReference>
<proteinExistence type="predicted"/>
<keyword evidence="1" id="KW-0677">Repeat</keyword>
<dbReference type="InterPro" id="IPR051685">
    <property type="entry name" value="Ycf3/AcsC/BcsC/TPR_MFPF"/>
</dbReference>
<name>H5SPY1_9ZZZZ</name>
<evidence type="ECO:0000256" key="1">
    <source>
        <dbReference type="ARBA" id="ARBA00022737"/>
    </source>
</evidence>
<evidence type="ECO:0000313" key="4">
    <source>
        <dbReference type="EMBL" id="BAL58217.1"/>
    </source>
</evidence>
<evidence type="ECO:0000259" key="3">
    <source>
        <dbReference type="Pfam" id="PF13485"/>
    </source>
</evidence>
<dbReference type="InterPro" id="IPR013105">
    <property type="entry name" value="TPR_2"/>
</dbReference>
<reference evidence="4" key="1">
    <citation type="journal article" date="2005" name="Environ. Microbiol.">
        <title>Genetic and functional properties of uncultivated thermophilic crenarchaeotes from a subsurface gold mine as revealed by analysis of genome fragments.</title>
        <authorList>
            <person name="Nunoura T."/>
            <person name="Hirayama H."/>
            <person name="Takami H."/>
            <person name="Oida H."/>
            <person name="Nishi S."/>
            <person name="Shimamura S."/>
            <person name="Suzuki Y."/>
            <person name="Inagaki F."/>
            <person name="Takai K."/>
            <person name="Nealson K.H."/>
            <person name="Horikoshi K."/>
        </authorList>
    </citation>
    <scope>NUCLEOTIDE SEQUENCE</scope>
</reference>
<dbReference type="PROSITE" id="PS50005">
    <property type="entry name" value="TPR"/>
    <property type="match status" value="1"/>
</dbReference>
<dbReference type="Pfam" id="PF13485">
    <property type="entry name" value="Peptidase_MA_2"/>
    <property type="match status" value="1"/>
</dbReference>
<dbReference type="InterPro" id="IPR019734">
    <property type="entry name" value="TPR_rpt"/>
</dbReference>
<organism evidence="4">
    <name type="scientific">uncultured prokaryote</name>
    <dbReference type="NCBI Taxonomy" id="198431"/>
    <lineage>
        <taxon>unclassified sequences</taxon>
        <taxon>environmental samples</taxon>
    </lineage>
</organism>
<dbReference type="SUPFAM" id="SSF48452">
    <property type="entry name" value="TPR-like"/>
    <property type="match status" value="1"/>
</dbReference>
<dbReference type="EMBL" id="AP011797">
    <property type="protein sequence ID" value="BAL58217.1"/>
    <property type="molecule type" value="Genomic_DNA"/>
</dbReference>